<comment type="caution">
    <text evidence="2">The sequence shown here is derived from an EMBL/GenBank/DDBJ whole genome shotgun (WGS) entry which is preliminary data.</text>
</comment>
<dbReference type="Gene3D" id="2.120.10.80">
    <property type="entry name" value="Kelch-type beta propeller"/>
    <property type="match status" value="1"/>
</dbReference>
<dbReference type="EMBL" id="MKKU01000298">
    <property type="protein sequence ID" value="RNF16301.1"/>
    <property type="molecule type" value="Genomic_DNA"/>
</dbReference>
<dbReference type="PANTHER" id="PTHR23244">
    <property type="entry name" value="KELCH REPEAT DOMAIN"/>
    <property type="match status" value="1"/>
</dbReference>
<gene>
    <name evidence="2" type="ORF">Tco025E_05227</name>
</gene>
<dbReference type="PANTHER" id="PTHR23244:SF471">
    <property type="entry name" value="GUANINE NUCLEOTIDE-BINDING PROTEIN SUBUNIT BETA 1-RELATED"/>
    <property type="match status" value="1"/>
</dbReference>
<evidence type="ECO:0000256" key="1">
    <source>
        <dbReference type="SAM" id="MobiDB-lite"/>
    </source>
</evidence>
<proteinExistence type="predicted"/>
<evidence type="ECO:0000313" key="2">
    <source>
        <dbReference type="EMBL" id="RNF16301.1"/>
    </source>
</evidence>
<accession>A0A3R7N579</accession>
<dbReference type="SUPFAM" id="SSF117281">
    <property type="entry name" value="Kelch motif"/>
    <property type="match status" value="1"/>
</dbReference>
<feature type="region of interest" description="Disordered" evidence="1">
    <location>
        <begin position="517"/>
        <end position="536"/>
    </location>
</feature>
<sequence>MDGWYQFGYDGFPSGEVRRRFYRQRDDPCDSEEEQEVYNGNDRPIYYYPMHESEEASSVEDELEELPLPPTIPFPLRLAAWDSYPGRCGSTPVVLKAASGAEAKGDVYFFLHGGILAATGRVINTSEVLRVESRVDRVAGNEAVSVVPLDTSLAEAICSTGEDPFSATPTSDTTAATTMLEIAPGSATNPPRRFGHCAVAIPNSSAVDMLLPNYRASCEVHLTFIIGGAFAEHVPKTLHDARIRGSVMCEPWLCVTVLRGGETARSLNASSAHAPAPLPSVAQWTLHRPLAGLPPFIATPRVFATLTPWPILEKEANVISYAYLGGSVNGWDPVPLFGLWLLHVDTQQWVFSTSLLETFGEEPPSRFGHSAVIVHSEELYVFGGIGLRREYLCDLVVLNCRTRVWREVFVPSAVAMPSRAFHSCVLLPPRSTLVILGGEAAGRHEASVWNYNIDCGKWCRMTFPLLDRAMASLQAKGNDATTNHVIAAAKLLCEREQSGVGRRGVASRTGLWWKRGEDAQHENRDTGAGAPRLESPHWKDSCTASFPAVATEGSTLPPWSAYYVAAMHGSLLQVLCMQGGILVLGGTKSPAVTLVSWIPARNYSLKESAALWIGLHRPHLFPDAGAPRGPAKLQGCTARNGGVSLVERSLAEYQLEQWQQRARKRLRE</sequence>
<dbReference type="OrthoDB" id="10251809at2759"/>
<dbReference type="InterPro" id="IPR015915">
    <property type="entry name" value="Kelch-typ_b-propeller"/>
</dbReference>
<keyword evidence="3" id="KW-1185">Reference proteome</keyword>
<dbReference type="Pfam" id="PF24681">
    <property type="entry name" value="Kelch_KLHDC2_KLHL20_DRC7"/>
    <property type="match status" value="1"/>
</dbReference>
<evidence type="ECO:0000313" key="3">
    <source>
        <dbReference type="Proteomes" id="UP000284403"/>
    </source>
</evidence>
<protein>
    <submittedName>
        <fullName evidence="2">Uncharacterized protein</fullName>
    </submittedName>
</protein>
<organism evidence="2 3">
    <name type="scientific">Trypanosoma conorhini</name>
    <dbReference type="NCBI Taxonomy" id="83891"/>
    <lineage>
        <taxon>Eukaryota</taxon>
        <taxon>Discoba</taxon>
        <taxon>Euglenozoa</taxon>
        <taxon>Kinetoplastea</taxon>
        <taxon>Metakinetoplastina</taxon>
        <taxon>Trypanosomatida</taxon>
        <taxon>Trypanosomatidae</taxon>
        <taxon>Trypanosoma</taxon>
    </lineage>
</organism>
<reference evidence="2 3" key="1">
    <citation type="journal article" date="2018" name="BMC Genomics">
        <title>Genomic comparison of Trypanosoma conorhini and Trypanosoma rangeli to Trypanosoma cruzi strains of high and low virulence.</title>
        <authorList>
            <person name="Bradwell K.R."/>
            <person name="Koparde V.N."/>
            <person name="Matveyev A.V."/>
            <person name="Serrano M.G."/>
            <person name="Alves J.M."/>
            <person name="Parikh H."/>
            <person name="Huang B."/>
            <person name="Lee V."/>
            <person name="Espinosa-Alvarez O."/>
            <person name="Ortiz P.A."/>
            <person name="Costa-Martins A.G."/>
            <person name="Teixeira M.M."/>
            <person name="Buck G.A."/>
        </authorList>
    </citation>
    <scope>NUCLEOTIDE SEQUENCE [LARGE SCALE GENOMIC DNA]</scope>
    <source>
        <strain evidence="2 3">025E</strain>
    </source>
</reference>
<dbReference type="AlphaFoldDB" id="A0A3R7N579"/>
<dbReference type="RefSeq" id="XP_029227756.1">
    <property type="nucleotide sequence ID" value="XM_029372128.1"/>
</dbReference>
<dbReference type="Proteomes" id="UP000284403">
    <property type="component" value="Unassembled WGS sequence"/>
</dbReference>
<name>A0A3R7N579_9TRYP</name>
<dbReference type="GeneID" id="40318838"/>